<feature type="transmembrane region" description="Helical" evidence="1">
    <location>
        <begin position="209"/>
        <end position="227"/>
    </location>
</feature>
<dbReference type="RefSeq" id="WP_332616313.1">
    <property type="nucleotide sequence ID" value="NZ_JAXGFP010000003.1"/>
</dbReference>
<reference evidence="2 3" key="1">
    <citation type="journal article" date="2016" name="Int. J. Syst. Evol. Microbiol.">
        <title>Lysobacter erysipheiresistens sp. nov., an antagonist of powdery mildew, isolated from tobacco-cultivated soil.</title>
        <authorList>
            <person name="Xie B."/>
            <person name="Li T."/>
            <person name="Lin X."/>
            <person name="Wang C.J."/>
            <person name="Chen Y.J."/>
            <person name="Liu W.J."/>
            <person name="Zhao Z.W."/>
        </authorList>
    </citation>
    <scope>NUCLEOTIDE SEQUENCE [LARGE SCALE GENOMIC DNA]</scope>
    <source>
        <strain evidence="2 3">RS-LYSO-3</strain>
    </source>
</reference>
<keyword evidence="1" id="KW-1133">Transmembrane helix</keyword>
<protein>
    <submittedName>
        <fullName evidence="2">Multidrug resistance efflux transporter family protein</fullName>
    </submittedName>
</protein>
<dbReference type="SUPFAM" id="SSF103481">
    <property type="entry name" value="Multidrug resistance efflux transporter EmrE"/>
    <property type="match status" value="1"/>
</dbReference>
<dbReference type="Pfam" id="PF13536">
    <property type="entry name" value="EmrE"/>
    <property type="match status" value="1"/>
</dbReference>
<feature type="transmembrane region" description="Helical" evidence="1">
    <location>
        <begin position="169"/>
        <end position="189"/>
    </location>
</feature>
<dbReference type="Proteomes" id="UP001355056">
    <property type="component" value="Unassembled WGS sequence"/>
</dbReference>
<accession>A0ABU7YY79</accession>
<feature type="transmembrane region" description="Helical" evidence="1">
    <location>
        <begin position="15"/>
        <end position="34"/>
    </location>
</feature>
<feature type="transmembrane region" description="Helical" evidence="1">
    <location>
        <begin position="270"/>
        <end position="292"/>
    </location>
</feature>
<dbReference type="InterPro" id="IPR032713">
    <property type="entry name" value="EmrE"/>
</dbReference>
<organism evidence="2 3">
    <name type="scientific">Novilysobacter erysipheiresistens</name>
    <dbReference type="NCBI Taxonomy" id="1749332"/>
    <lineage>
        <taxon>Bacteria</taxon>
        <taxon>Pseudomonadati</taxon>
        <taxon>Pseudomonadota</taxon>
        <taxon>Gammaproteobacteria</taxon>
        <taxon>Lysobacterales</taxon>
        <taxon>Lysobacteraceae</taxon>
        <taxon>Novilysobacter</taxon>
    </lineage>
</organism>
<feature type="transmembrane region" description="Helical" evidence="1">
    <location>
        <begin position="84"/>
        <end position="103"/>
    </location>
</feature>
<keyword evidence="1" id="KW-0812">Transmembrane</keyword>
<sequence>MPTDAHRASHRNRTLLAVAIALASALFFTCTYLLNRVAATGGGHWAWTAALRYLITVPLMLPLMHWQGGVAPVWRAIRAHPWPWLGWSAVGFVLFYGCLSFAASSGPSWLVAGTFQLTVVAGMLCAPLLYDDARAKVPLPALASGLLVIAGVLLMQFGVGGGVLDRAGWIALGCVAVAAVAYPLGNRGLLLHLERNPGDGPELNATQRVFGLTLASQPAWLALALFAGVEAGAPSLDQVWLAAGVALGAGIIATVLFFQATGMVRNDPTALAAAEAMQAAEILFATALGVLWLGEAWPQGRALWGALLVVVGIVAFSWIAARAAAGDHRATQDLRSERGA</sequence>
<name>A0ABU7YY79_9GAMM</name>
<feature type="transmembrane region" description="Helical" evidence="1">
    <location>
        <begin position="304"/>
        <end position="325"/>
    </location>
</feature>
<feature type="transmembrane region" description="Helical" evidence="1">
    <location>
        <begin position="239"/>
        <end position="258"/>
    </location>
</feature>
<comment type="caution">
    <text evidence="2">The sequence shown here is derived from an EMBL/GenBank/DDBJ whole genome shotgun (WGS) entry which is preliminary data.</text>
</comment>
<feature type="transmembrane region" description="Helical" evidence="1">
    <location>
        <begin position="137"/>
        <end position="157"/>
    </location>
</feature>
<dbReference type="InterPro" id="IPR037185">
    <property type="entry name" value="EmrE-like"/>
</dbReference>
<keyword evidence="3" id="KW-1185">Reference proteome</keyword>
<proteinExistence type="predicted"/>
<evidence type="ECO:0000256" key="1">
    <source>
        <dbReference type="SAM" id="Phobius"/>
    </source>
</evidence>
<dbReference type="EMBL" id="JAXGFP010000003">
    <property type="protein sequence ID" value="MEG3183910.1"/>
    <property type="molecule type" value="Genomic_DNA"/>
</dbReference>
<evidence type="ECO:0000313" key="2">
    <source>
        <dbReference type="EMBL" id="MEG3183910.1"/>
    </source>
</evidence>
<gene>
    <name evidence="2" type="ORF">SNE34_07800</name>
</gene>
<feature type="transmembrane region" description="Helical" evidence="1">
    <location>
        <begin position="46"/>
        <end position="64"/>
    </location>
</feature>
<evidence type="ECO:0000313" key="3">
    <source>
        <dbReference type="Proteomes" id="UP001355056"/>
    </source>
</evidence>
<keyword evidence="1" id="KW-0472">Membrane</keyword>
<feature type="transmembrane region" description="Helical" evidence="1">
    <location>
        <begin position="109"/>
        <end position="130"/>
    </location>
</feature>